<accession>A0ACC2MX96</accession>
<name>A0ACC2MX96_PERAE</name>
<sequence>MFVKLLTSGLGEWGEAVKIGWVERGELGDDGGGNRRRWGGLLVFAGNKWRWNYMRVKWMIFRHTSSVQLMHLHLSNRVPHLQGAQPLKAAFGGEDEKELQDLTQLQALDRTTC</sequence>
<protein>
    <submittedName>
        <fullName evidence="1">Uncharacterized protein</fullName>
    </submittedName>
</protein>
<reference evidence="1 2" key="1">
    <citation type="journal article" date="2022" name="Hortic Res">
        <title>A haplotype resolved chromosomal level avocado genome allows analysis of novel avocado genes.</title>
        <authorList>
            <person name="Nath O."/>
            <person name="Fletcher S.J."/>
            <person name="Hayward A."/>
            <person name="Shaw L.M."/>
            <person name="Masouleh A.K."/>
            <person name="Furtado A."/>
            <person name="Henry R.J."/>
            <person name="Mitter N."/>
        </authorList>
    </citation>
    <scope>NUCLEOTIDE SEQUENCE [LARGE SCALE GENOMIC DNA]</scope>
    <source>
        <strain evidence="2">cv. Hass</strain>
    </source>
</reference>
<keyword evidence="2" id="KW-1185">Reference proteome</keyword>
<comment type="caution">
    <text evidence="1">The sequence shown here is derived from an EMBL/GenBank/DDBJ whole genome shotgun (WGS) entry which is preliminary data.</text>
</comment>
<dbReference type="EMBL" id="CM056809">
    <property type="protein sequence ID" value="KAJ8650365.1"/>
    <property type="molecule type" value="Genomic_DNA"/>
</dbReference>
<organism evidence="1 2">
    <name type="scientific">Persea americana</name>
    <name type="common">Avocado</name>
    <dbReference type="NCBI Taxonomy" id="3435"/>
    <lineage>
        <taxon>Eukaryota</taxon>
        <taxon>Viridiplantae</taxon>
        <taxon>Streptophyta</taxon>
        <taxon>Embryophyta</taxon>
        <taxon>Tracheophyta</taxon>
        <taxon>Spermatophyta</taxon>
        <taxon>Magnoliopsida</taxon>
        <taxon>Magnoliidae</taxon>
        <taxon>Laurales</taxon>
        <taxon>Lauraceae</taxon>
        <taxon>Persea</taxon>
    </lineage>
</organism>
<gene>
    <name evidence="1" type="ORF">MRB53_003388</name>
</gene>
<evidence type="ECO:0000313" key="1">
    <source>
        <dbReference type="EMBL" id="KAJ8650365.1"/>
    </source>
</evidence>
<dbReference type="Proteomes" id="UP001234297">
    <property type="component" value="Chromosome 1"/>
</dbReference>
<evidence type="ECO:0000313" key="2">
    <source>
        <dbReference type="Proteomes" id="UP001234297"/>
    </source>
</evidence>
<proteinExistence type="predicted"/>